<dbReference type="CDD" id="cd06464">
    <property type="entry name" value="ACD_sHsps-like"/>
    <property type="match status" value="1"/>
</dbReference>
<gene>
    <name evidence="4" type="ORF">CDO51_11530</name>
</gene>
<accession>A0A226BV83</accession>
<dbReference type="Pfam" id="PF00011">
    <property type="entry name" value="HSP20"/>
    <property type="match status" value="1"/>
</dbReference>
<dbReference type="Gene3D" id="2.60.40.790">
    <property type="match status" value="1"/>
</dbReference>
<evidence type="ECO:0000256" key="2">
    <source>
        <dbReference type="RuleBase" id="RU003616"/>
    </source>
</evidence>
<dbReference type="PANTHER" id="PTHR11527">
    <property type="entry name" value="HEAT-SHOCK PROTEIN 20 FAMILY MEMBER"/>
    <property type="match status" value="1"/>
</dbReference>
<keyword evidence="5" id="KW-1185">Reference proteome</keyword>
<feature type="domain" description="SHSP" evidence="3">
    <location>
        <begin position="24"/>
        <end position="139"/>
    </location>
</feature>
<dbReference type="Proteomes" id="UP000214588">
    <property type="component" value="Unassembled WGS sequence"/>
</dbReference>
<evidence type="ECO:0000313" key="4">
    <source>
        <dbReference type="EMBL" id="OWZ82906.1"/>
    </source>
</evidence>
<dbReference type="InterPro" id="IPR002068">
    <property type="entry name" value="A-crystallin/Hsp20_dom"/>
</dbReference>
<dbReference type="OrthoDB" id="9811615at2"/>
<dbReference type="PROSITE" id="PS01031">
    <property type="entry name" value="SHSP"/>
    <property type="match status" value="1"/>
</dbReference>
<comment type="similarity">
    <text evidence="1 2">Belongs to the small heat shock protein (HSP20) family.</text>
</comment>
<dbReference type="InterPro" id="IPR008978">
    <property type="entry name" value="HSP20-like_chaperone"/>
</dbReference>
<evidence type="ECO:0000256" key="1">
    <source>
        <dbReference type="PROSITE-ProRule" id="PRU00285"/>
    </source>
</evidence>
<dbReference type="RefSeq" id="WP_089024387.1">
    <property type="nucleotide sequence ID" value="NZ_NIQC01000034.1"/>
</dbReference>
<comment type="caution">
    <text evidence="4">The sequence shown here is derived from an EMBL/GenBank/DDBJ whole genome shotgun (WGS) entry which is preliminary data.</text>
</comment>
<dbReference type="SUPFAM" id="SSF49764">
    <property type="entry name" value="HSP20-like chaperones"/>
    <property type="match status" value="1"/>
</dbReference>
<name>A0A226BV83_9FIRM</name>
<evidence type="ECO:0000259" key="3">
    <source>
        <dbReference type="PROSITE" id="PS01031"/>
    </source>
</evidence>
<sequence>MRHEGENLFSWTPGFGVLNPPPEEMIKTGYGGADIYEKDGELYFDIELPGLKKEDISVRFENNYLLVKGELKKDSQIQEQNYLRQERQSGLFQRNYPLPEEVDIEAIDNVKAVYQDGILQVKLPLKNNTSKFTHEIDIE</sequence>
<dbReference type="AlphaFoldDB" id="A0A226BV83"/>
<evidence type="ECO:0000313" key="5">
    <source>
        <dbReference type="Proteomes" id="UP000214588"/>
    </source>
</evidence>
<reference evidence="4 5" key="1">
    <citation type="submission" date="2017-06" db="EMBL/GenBank/DDBJ databases">
        <title>Draft Genome Sequence of Natranaerobius trueperi halophilic, alkalithermophilic bacteria from soda lakes.</title>
        <authorList>
            <person name="Zhao B."/>
        </authorList>
    </citation>
    <scope>NUCLEOTIDE SEQUENCE [LARGE SCALE GENOMIC DNA]</scope>
    <source>
        <strain evidence="4 5">DSM 18760</strain>
    </source>
</reference>
<organism evidence="4 5">
    <name type="scientific">Natranaerobius trueperi</name>
    <dbReference type="NCBI Taxonomy" id="759412"/>
    <lineage>
        <taxon>Bacteria</taxon>
        <taxon>Bacillati</taxon>
        <taxon>Bacillota</taxon>
        <taxon>Clostridia</taxon>
        <taxon>Natranaerobiales</taxon>
        <taxon>Natranaerobiaceae</taxon>
        <taxon>Natranaerobius</taxon>
    </lineage>
</organism>
<proteinExistence type="inferred from homology"/>
<dbReference type="EMBL" id="NIQC01000034">
    <property type="protein sequence ID" value="OWZ82906.1"/>
    <property type="molecule type" value="Genomic_DNA"/>
</dbReference>
<dbReference type="InterPro" id="IPR031107">
    <property type="entry name" value="Small_HSP"/>
</dbReference>
<protein>
    <submittedName>
        <fullName evidence="4">Heat-shock protein</fullName>
    </submittedName>
</protein>